<reference evidence="2 3" key="1">
    <citation type="journal article" date="2015" name="Geomicrobiol. J.">
        <title>Caldisalinibacter kiritimatiensis gen. nov., sp. nov., a moderately thermohalophilic thiosulfate-reducing bacterium from a hypersaline microbial mat.</title>
        <authorList>
            <person name="Ben Hania W."/>
            <person name="Joseph M."/>
            <person name="Fiebig A."/>
            <person name="Bunk B."/>
            <person name="Klenk H.-P."/>
            <person name="Fardeau M.-L."/>
            <person name="Spring S."/>
        </authorList>
    </citation>
    <scope>NUCLEOTIDE SEQUENCE [LARGE SCALE GENOMIC DNA]</scope>
    <source>
        <strain evidence="2 3">L21-TH-D2</strain>
    </source>
</reference>
<proteinExistence type="predicted"/>
<dbReference type="Gene3D" id="3.30.1230.10">
    <property type="entry name" value="YlxR-like"/>
    <property type="match status" value="1"/>
</dbReference>
<evidence type="ECO:0000313" key="2">
    <source>
        <dbReference type="EMBL" id="EOD00621.1"/>
    </source>
</evidence>
<dbReference type="PANTHER" id="PTHR34215">
    <property type="entry name" value="BLL0784 PROTEIN"/>
    <property type="match status" value="1"/>
</dbReference>
<keyword evidence="3" id="KW-1185">Reference proteome</keyword>
<dbReference type="CDD" id="cd00279">
    <property type="entry name" value="YlxR"/>
    <property type="match status" value="1"/>
</dbReference>
<dbReference type="NCBIfam" id="NF047356">
    <property type="entry name" value="RNA_bind_RnpM"/>
    <property type="match status" value="1"/>
</dbReference>
<dbReference type="InterPro" id="IPR035931">
    <property type="entry name" value="YlxR-like_sf"/>
</dbReference>
<dbReference type="OrthoDB" id="9813251at2"/>
<dbReference type="STRING" id="1304284.L21TH_1335"/>
<name>R1CPM6_9FIRM</name>
<accession>R1CPM6</accession>
<dbReference type="Pfam" id="PF04296">
    <property type="entry name" value="YlxR"/>
    <property type="match status" value="1"/>
</dbReference>
<dbReference type="Proteomes" id="UP000013378">
    <property type="component" value="Unassembled WGS sequence"/>
</dbReference>
<comment type="caution">
    <text evidence="2">The sequence shown here is derived from an EMBL/GenBank/DDBJ whole genome shotgun (WGS) entry which is preliminary data.</text>
</comment>
<dbReference type="SUPFAM" id="SSF64376">
    <property type="entry name" value="YlxR-like"/>
    <property type="match status" value="1"/>
</dbReference>
<dbReference type="InterPro" id="IPR007393">
    <property type="entry name" value="YlxR_dom"/>
</dbReference>
<gene>
    <name evidence="2" type="ORF">L21TH_1335</name>
</gene>
<dbReference type="PATRIC" id="fig|1304284.3.peg.1305"/>
<evidence type="ECO:0000313" key="3">
    <source>
        <dbReference type="Proteomes" id="UP000013378"/>
    </source>
</evidence>
<feature type="domain" description="YlxR" evidence="1">
    <location>
        <begin position="9"/>
        <end position="82"/>
    </location>
</feature>
<dbReference type="RefSeq" id="WP_006312323.1">
    <property type="nucleotide sequence ID" value="NZ_ARZA01000138.1"/>
</dbReference>
<dbReference type="InterPro" id="IPR037465">
    <property type="entry name" value="YlxR"/>
</dbReference>
<protein>
    <submittedName>
        <fullName evidence="2">Putative nucleic-acid-binding protein implicated in transcription termination</fullName>
    </submittedName>
</protein>
<dbReference type="eggNOG" id="COG2740">
    <property type="taxonomic scope" value="Bacteria"/>
</dbReference>
<evidence type="ECO:0000259" key="1">
    <source>
        <dbReference type="Pfam" id="PF04296"/>
    </source>
</evidence>
<organism evidence="2 3">
    <name type="scientific">Caldisalinibacter kiritimatiensis</name>
    <dbReference type="NCBI Taxonomy" id="1304284"/>
    <lineage>
        <taxon>Bacteria</taxon>
        <taxon>Bacillati</taxon>
        <taxon>Bacillota</taxon>
        <taxon>Tissierellia</taxon>
        <taxon>Tissierellales</taxon>
        <taxon>Thermohalobacteraceae</taxon>
        <taxon>Caldisalinibacter</taxon>
    </lineage>
</organism>
<dbReference type="PANTHER" id="PTHR34215:SF1">
    <property type="entry name" value="YLXR DOMAIN-CONTAINING PROTEIN"/>
    <property type="match status" value="1"/>
</dbReference>
<dbReference type="EMBL" id="ARZA01000138">
    <property type="protein sequence ID" value="EOD00621.1"/>
    <property type="molecule type" value="Genomic_DNA"/>
</dbReference>
<dbReference type="AlphaFoldDB" id="R1CPM6"/>
<sequence>MKKRKIPLRKCLGCNESKSKRELIRVVRNKEGEVSIDLTGKASGRGAYICNDLECLEKAQKSNRLSKALKIQVPEEIYEKLKMELDEQ</sequence>